<feature type="compositionally biased region" description="Basic residues" evidence="6">
    <location>
        <begin position="144"/>
        <end position="153"/>
    </location>
</feature>
<dbReference type="InterPro" id="IPR042375">
    <property type="entry name" value="AKAP5"/>
</dbReference>
<evidence type="ECO:0000256" key="2">
    <source>
        <dbReference type="ARBA" id="ARBA00022553"/>
    </source>
</evidence>
<dbReference type="GO" id="GO:0060076">
    <property type="term" value="C:excitatory synapse"/>
    <property type="evidence" value="ECO:0007669"/>
    <property type="project" value="TreeGrafter"/>
</dbReference>
<evidence type="ECO:0000313" key="9">
    <source>
        <dbReference type="Proteomes" id="UP001295444"/>
    </source>
</evidence>
<dbReference type="AlphaFoldDB" id="A0AAD1TNG2"/>
<dbReference type="GO" id="GO:0043197">
    <property type="term" value="C:dendritic spine"/>
    <property type="evidence" value="ECO:0007669"/>
    <property type="project" value="TreeGrafter"/>
</dbReference>
<feature type="compositionally biased region" description="Basic residues" evidence="6">
    <location>
        <begin position="223"/>
        <end position="232"/>
    </location>
</feature>
<keyword evidence="9" id="KW-1185">Reference proteome</keyword>
<dbReference type="PROSITE" id="PS51893">
    <property type="entry name" value="AKAP_CAM_BD"/>
    <property type="match status" value="1"/>
</dbReference>
<sequence>MSECKRDFSDTVEDKELHEAQCVRDKSQNNEVIKSLRGYSAMMFLRKGKHKRKKSRSSLRNLSIEFKENEKLPLAVGAMTKKCEVLGFEEVSNEFTCTSSITDSYQRNTNRESRYSFRKLDDGTFAIERKSSLELNPEKSDHKNTKRSKKMCHQKGRYACTPNKICFKKRSKTHRNSSDSNDDKPMSKSCTSENDGEGECPQHDESMCKTWASFKKMVTRRKKTHSSLKKQSHQNCPHPEANTRKNCSQCASNNKGFSKLKIPCMTFYRGKKSSDSISSAEETSFVAKPSNMQTEEPGSDCERSDKALAIKYKLQRSLDAENGEIGSDVVQCPFNSTVELQPLPKQKKSMDELTVNSDITSVDKAAKGKNASNGDYGGKSEEREMDHPSDDLKEDSEVNINSAEQMLHGCMIKCYVGEKQIQDTVTSVPKADVSHEDNHIQPITESKNMENTEVAHLSNLIYSKDRLNVSLINDLSNHSIVISDPYEIMLMTTATSLVNKVIQSSIQQLVDEGAFLNHAPSKLLPRPSF</sequence>
<keyword evidence="4" id="KW-0472">Membrane</keyword>
<dbReference type="GO" id="GO:0050811">
    <property type="term" value="F:GABA receptor binding"/>
    <property type="evidence" value="ECO:0007669"/>
    <property type="project" value="TreeGrafter"/>
</dbReference>
<feature type="region of interest" description="Disordered" evidence="6">
    <location>
        <begin position="171"/>
        <end position="204"/>
    </location>
</feature>
<dbReference type="GO" id="GO:0032590">
    <property type="term" value="C:dendrite membrane"/>
    <property type="evidence" value="ECO:0007669"/>
    <property type="project" value="TreeGrafter"/>
</dbReference>
<dbReference type="EMBL" id="OW240924">
    <property type="protein sequence ID" value="CAH2328689.1"/>
    <property type="molecule type" value="Genomic_DNA"/>
</dbReference>
<dbReference type="GO" id="GO:0035254">
    <property type="term" value="F:glutamate receptor binding"/>
    <property type="evidence" value="ECO:0007669"/>
    <property type="project" value="TreeGrafter"/>
</dbReference>
<feature type="domain" description="A kinase-anchoring proteins AKAP-5 and AKAP-12 calmodulin (CaM)-binding" evidence="7">
    <location>
        <begin position="205"/>
        <end position="228"/>
    </location>
</feature>
<dbReference type="GO" id="GO:0008179">
    <property type="term" value="F:adenylate cyclase binding"/>
    <property type="evidence" value="ECO:0007669"/>
    <property type="project" value="InterPro"/>
</dbReference>
<feature type="region of interest" description="Disordered" evidence="6">
    <location>
        <begin position="223"/>
        <end position="243"/>
    </location>
</feature>
<gene>
    <name evidence="8" type="ORF">PECUL_23A018251</name>
</gene>
<dbReference type="Pfam" id="PF03832">
    <property type="entry name" value="WSK"/>
    <property type="match status" value="1"/>
</dbReference>
<proteinExistence type="predicted"/>
<dbReference type="GO" id="GO:0031698">
    <property type="term" value="F:beta-2 adrenergic receptor binding"/>
    <property type="evidence" value="ECO:0007669"/>
    <property type="project" value="TreeGrafter"/>
</dbReference>
<keyword evidence="3" id="KW-0112">Calmodulin-binding</keyword>
<organism evidence="8 9">
    <name type="scientific">Pelobates cultripes</name>
    <name type="common">Western spadefoot toad</name>
    <dbReference type="NCBI Taxonomy" id="61616"/>
    <lineage>
        <taxon>Eukaryota</taxon>
        <taxon>Metazoa</taxon>
        <taxon>Chordata</taxon>
        <taxon>Craniata</taxon>
        <taxon>Vertebrata</taxon>
        <taxon>Euteleostomi</taxon>
        <taxon>Amphibia</taxon>
        <taxon>Batrachia</taxon>
        <taxon>Anura</taxon>
        <taxon>Pelobatoidea</taxon>
        <taxon>Pelobatidae</taxon>
        <taxon>Pelobates</taxon>
    </lineage>
</organism>
<feature type="region of interest" description="Disordered" evidence="6">
    <location>
        <begin position="280"/>
        <end position="303"/>
    </location>
</feature>
<keyword evidence="5" id="KW-0449">Lipoprotein</keyword>
<evidence type="ECO:0000256" key="6">
    <source>
        <dbReference type="SAM" id="MobiDB-lite"/>
    </source>
</evidence>
<comment type="subcellular location">
    <subcellularLocation>
        <location evidence="1">Membrane</location>
        <topology evidence="1">Lipid-anchor</topology>
    </subcellularLocation>
</comment>
<dbReference type="PANTHER" id="PTHR15182">
    <property type="entry name" value="A-KINASE ANCHOR PROTEIN 5-RELATED"/>
    <property type="match status" value="1"/>
</dbReference>
<accession>A0AAD1TNG2</accession>
<evidence type="ECO:0000256" key="5">
    <source>
        <dbReference type="ARBA" id="ARBA00023288"/>
    </source>
</evidence>
<feature type="region of interest" description="Disordered" evidence="6">
    <location>
        <begin position="364"/>
        <end position="394"/>
    </location>
</feature>
<evidence type="ECO:0000256" key="1">
    <source>
        <dbReference type="ARBA" id="ARBA00004635"/>
    </source>
</evidence>
<protein>
    <submittedName>
        <fullName evidence="8">A-kinase anchor 5</fullName>
    </submittedName>
</protein>
<feature type="compositionally biased region" description="Basic and acidic residues" evidence="6">
    <location>
        <begin position="131"/>
        <end position="143"/>
    </location>
</feature>
<dbReference type="InterPro" id="IPR001573">
    <property type="entry name" value="AKAP_WSK"/>
</dbReference>
<reference evidence="8" key="1">
    <citation type="submission" date="2022-03" db="EMBL/GenBank/DDBJ databases">
        <authorList>
            <person name="Alioto T."/>
            <person name="Alioto T."/>
            <person name="Gomez Garrido J."/>
        </authorList>
    </citation>
    <scope>NUCLEOTIDE SEQUENCE</scope>
</reference>
<evidence type="ECO:0000313" key="8">
    <source>
        <dbReference type="EMBL" id="CAH2328689.1"/>
    </source>
</evidence>
<evidence type="ECO:0000259" key="7">
    <source>
        <dbReference type="PROSITE" id="PS51893"/>
    </source>
</evidence>
<name>A0AAD1TNG2_PELCU</name>
<dbReference type="GO" id="GO:0005516">
    <property type="term" value="F:calmodulin binding"/>
    <property type="evidence" value="ECO:0007669"/>
    <property type="project" value="UniProtKB-KW"/>
</dbReference>
<feature type="region of interest" description="Disordered" evidence="6">
    <location>
        <begin position="131"/>
        <end position="153"/>
    </location>
</feature>
<dbReference type="GO" id="GO:0034237">
    <property type="term" value="F:protein kinase A regulatory subunit binding"/>
    <property type="evidence" value="ECO:0007669"/>
    <property type="project" value="TreeGrafter"/>
</dbReference>
<evidence type="ECO:0000256" key="4">
    <source>
        <dbReference type="ARBA" id="ARBA00023136"/>
    </source>
</evidence>
<dbReference type="GO" id="GO:0060090">
    <property type="term" value="F:molecular adaptor activity"/>
    <property type="evidence" value="ECO:0007669"/>
    <property type="project" value="TreeGrafter"/>
</dbReference>
<dbReference type="PANTHER" id="PTHR15182:SF0">
    <property type="entry name" value="A-KINASE ANCHOR PROTEIN 5"/>
    <property type="match status" value="1"/>
</dbReference>
<dbReference type="GO" id="GO:0014069">
    <property type="term" value="C:postsynaptic density"/>
    <property type="evidence" value="ECO:0007669"/>
    <property type="project" value="TreeGrafter"/>
</dbReference>
<keyword evidence="2" id="KW-0597">Phosphoprotein</keyword>
<feature type="compositionally biased region" description="Basic and acidic residues" evidence="6">
    <location>
        <begin position="378"/>
        <end position="391"/>
    </location>
</feature>
<dbReference type="Proteomes" id="UP001295444">
    <property type="component" value="Chromosome 13"/>
</dbReference>
<evidence type="ECO:0000256" key="3">
    <source>
        <dbReference type="ARBA" id="ARBA00022860"/>
    </source>
</evidence>